<feature type="region of interest" description="Disordered" evidence="1">
    <location>
        <begin position="1"/>
        <end position="136"/>
    </location>
</feature>
<reference evidence="2" key="1">
    <citation type="submission" date="2020-02" db="EMBL/GenBank/DDBJ databases">
        <authorList>
            <person name="Meier V. D."/>
        </authorList>
    </citation>
    <scope>NUCLEOTIDE SEQUENCE</scope>
    <source>
        <strain evidence="2">AVDCRST_MAG24</strain>
    </source>
</reference>
<proteinExistence type="predicted"/>
<dbReference type="AlphaFoldDB" id="A0A6J4LJB1"/>
<accession>A0A6J4LJB1</accession>
<evidence type="ECO:0000256" key="1">
    <source>
        <dbReference type="SAM" id="MobiDB-lite"/>
    </source>
</evidence>
<name>A0A6J4LJB1_9ACTN</name>
<organism evidence="2">
    <name type="scientific">uncultured Nocardioidaceae bacterium</name>
    <dbReference type="NCBI Taxonomy" id="253824"/>
    <lineage>
        <taxon>Bacteria</taxon>
        <taxon>Bacillati</taxon>
        <taxon>Actinomycetota</taxon>
        <taxon>Actinomycetes</taxon>
        <taxon>Propionibacteriales</taxon>
        <taxon>Nocardioidaceae</taxon>
        <taxon>environmental samples</taxon>
    </lineage>
</organism>
<keyword evidence="2" id="KW-0378">Hydrolase</keyword>
<keyword evidence="2" id="KW-0645">Protease</keyword>
<feature type="compositionally biased region" description="Low complexity" evidence="1">
    <location>
        <begin position="41"/>
        <end position="50"/>
    </location>
</feature>
<gene>
    <name evidence="2" type="ORF">AVDCRST_MAG24-782</name>
</gene>
<feature type="compositionally biased region" description="Basic residues" evidence="1">
    <location>
        <begin position="11"/>
        <end position="40"/>
    </location>
</feature>
<evidence type="ECO:0000313" key="2">
    <source>
        <dbReference type="EMBL" id="CAA9330410.1"/>
    </source>
</evidence>
<dbReference type="GO" id="GO:0008237">
    <property type="term" value="F:metallopeptidase activity"/>
    <property type="evidence" value="ECO:0007669"/>
    <property type="project" value="UniProtKB-KW"/>
</dbReference>
<feature type="region of interest" description="Disordered" evidence="1">
    <location>
        <begin position="208"/>
        <end position="234"/>
    </location>
</feature>
<feature type="compositionally biased region" description="Low complexity" evidence="1">
    <location>
        <begin position="1"/>
        <end position="10"/>
    </location>
</feature>
<sequence>GSSRRPAAGPLRHRAALPPRPARRGRRRGGAGARHPRARRPAAGSPGGAAADRRLPRGRRGQRGGRCGPGPAVDRPRRGRSDRPAGPRGPGDRSAGDRGRGGRRGLRRRRGVPAALRGGLRAHLLRRPGNAGQRDGALRHGLRQRLLGRHPAGLRRRGRARLRAVHQAGRRAGARAHPCRDRAHRGAALPGSVGGAQRVDVRRLRLDAQAAPAGPERRGGRLAHRCGTVPARDQ</sequence>
<dbReference type="EMBL" id="CADCUF010000123">
    <property type="protein sequence ID" value="CAA9330410.1"/>
    <property type="molecule type" value="Genomic_DNA"/>
</dbReference>
<feature type="region of interest" description="Disordered" evidence="1">
    <location>
        <begin position="167"/>
        <end position="194"/>
    </location>
</feature>
<feature type="compositionally biased region" description="Basic and acidic residues" evidence="1">
    <location>
        <begin position="74"/>
        <end position="100"/>
    </location>
</feature>
<feature type="compositionally biased region" description="Low complexity" evidence="1">
    <location>
        <begin position="112"/>
        <end position="122"/>
    </location>
</feature>
<keyword evidence="2" id="KW-0482">Metalloprotease</keyword>
<protein>
    <submittedName>
        <fullName evidence="2">Putative metalloprotease</fullName>
    </submittedName>
</protein>
<feature type="non-terminal residue" evidence="2">
    <location>
        <position position="234"/>
    </location>
</feature>
<dbReference type="GO" id="GO:0006508">
    <property type="term" value="P:proteolysis"/>
    <property type="evidence" value="ECO:0007669"/>
    <property type="project" value="UniProtKB-KW"/>
</dbReference>
<feature type="compositionally biased region" description="Basic residues" evidence="1">
    <location>
        <begin position="101"/>
        <end position="111"/>
    </location>
</feature>
<feature type="non-terminal residue" evidence="2">
    <location>
        <position position="1"/>
    </location>
</feature>